<organism evidence="2 3">
    <name type="scientific">Streptomyces kaniharaensis</name>
    <dbReference type="NCBI Taxonomy" id="212423"/>
    <lineage>
        <taxon>Bacteria</taxon>
        <taxon>Bacillati</taxon>
        <taxon>Actinomycetota</taxon>
        <taxon>Actinomycetes</taxon>
        <taxon>Kitasatosporales</taxon>
        <taxon>Streptomycetaceae</taxon>
        <taxon>Streptomyces</taxon>
    </lineage>
</organism>
<protein>
    <submittedName>
        <fullName evidence="2">Uncharacterized protein</fullName>
    </submittedName>
</protein>
<sequence>MSPEPLAGPEATTPAEHAPPPPIAWDDYPLLDSGDPAKHDLELIHTGCGQHLCDAESGDVLPTLIGMVTDHHAVCAGRRAER</sequence>
<dbReference type="Proteomes" id="UP000450000">
    <property type="component" value="Unassembled WGS sequence"/>
</dbReference>
<gene>
    <name evidence="2" type="ORF">F7Q99_35120</name>
</gene>
<dbReference type="OrthoDB" id="4308576at2"/>
<dbReference type="EMBL" id="WBOF01000004">
    <property type="protein sequence ID" value="MQS17273.1"/>
    <property type="molecule type" value="Genomic_DNA"/>
</dbReference>
<proteinExistence type="predicted"/>
<evidence type="ECO:0000313" key="2">
    <source>
        <dbReference type="EMBL" id="MQS17273.1"/>
    </source>
</evidence>
<comment type="caution">
    <text evidence="2">The sequence shown here is derived from an EMBL/GenBank/DDBJ whole genome shotgun (WGS) entry which is preliminary data.</text>
</comment>
<evidence type="ECO:0000313" key="3">
    <source>
        <dbReference type="Proteomes" id="UP000450000"/>
    </source>
</evidence>
<keyword evidence="3" id="KW-1185">Reference proteome</keyword>
<feature type="region of interest" description="Disordered" evidence="1">
    <location>
        <begin position="1"/>
        <end position="31"/>
    </location>
</feature>
<evidence type="ECO:0000256" key="1">
    <source>
        <dbReference type="SAM" id="MobiDB-lite"/>
    </source>
</evidence>
<dbReference type="RefSeq" id="WP_153469865.1">
    <property type="nucleotide sequence ID" value="NZ_WBOF01000004.1"/>
</dbReference>
<name>A0A6N7L5J9_9ACTN</name>
<dbReference type="AlphaFoldDB" id="A0A6N7L5J9"/>
<reference evidence="2 3" key="1">
    <citation type="submission" date="2019-09" db="EMBL/GenBank/DDBJ databases">
        <title>Genome Sequences of Streptomyces kaniharaensis ATCC 21070.</title>
        <authorList>
            <person name="Zhu W."/>
            <person name="De Crecy-Lagard V."/>
            <person name="Richards N.G."/>
        </authorList>
    </citation>
    <scope>NUCLEOTIDE SEQUENCE [LARGE SCALE GENOMIC DNA]</scope>
    <source>
        <strain evidence="2 3">SF-557</strain>
    </source>
</reference>
<feature type="compositionally biased region" description="Low complexity" evidence="1">
    <location>
        <begin position="7"/>
        <end position="16"/>
    </location>
</feature>
<accession>A0A6N7L5J9</accession>